<dbReference type="InterPro" id="IPR046348">
    <property type="entry name" value="SIS_dom_sf"/>
</dbReference>
<protein>
    <recommendedName>
        <fullName evidence="2">SIS domain-containing protein</fullName>
    </recommendedName>
</protein>
<sequence length="96" mass="11074">NESLILILTLNKDLFKVEKVLDDIISLNSKVLIVSGEDLATKNENVHFLLEDLDFKFDPVRSFINIPVFQMLAYIQASRKNLNPDRPINLNFTTRI</sequence>
<organism evidence="1">
    <name type="scientific">marine sediment metagenome</name>
    <dbReference type="NCBI Taxonomy" id="412755"/>
    <lineage>
        <taxon>unclassified sequences</taxon>
        <taxon>metagenomes</taxon>
        <taxon>ecological metagenomes</taxon>
    </lineage>
</organism>
<reference evidence="1" key="1">
    <citation type="journal article" date="2014" name="Front. Microbiol.">
        <title>High frequency of phylogenetically diverse reductive dehalogenase-homologous genes in deep subseafloor sedimentary metagenomes.</title>
        <authorList>
            <person name="Kawai M."/>
            <person name="Futagami T."/>
            <person name="Toyoda A."/>
            <person name="Takaki Y."/>
            <person name="Nishi S."/>
            <person name="Hori S."/>
            <person name="Arai W."/>
            <person name="Tsubouchi T."/>
            <person name="Morono Y."/>
            <person name="Uchiyama I."/>
            <person name="Ito T."/>
            <person name="Fujiyama A."/>
            <person name="Inagaki F."/>
            <person name="Takami H."/>
        </authorList>
    </citation>
    <scope>NUCLEOTIDE SEQUENCE</scope>
    <source>
        <strain evidence="1">Expedition CK06-06</strain>
    </source>
</reference>
<dbReference type="Gene3D" id="3.40.50.10490">
    <property type="entry name" value="Glucose-6-phosphate isomerase like protein, domain 1"/>
    <property type="match status" value="1"/>
</dbReference>
<proteinExistence type="predicted"/>
<dbReference type="AlphaFoldDB" id="X1ADN4"/>
<name>X1ADN4_9ZZZZ</name>
<dbReference type="SUPFAM" id="SSF53697">
    <property type="entry name" value="SIS domain"/>
    <property type="match status" value="1"/>
</dbReference>
<evidence type="ECO:0008006" key="2">
    <source>
        <dbReference type="Google" id="ProtNLM"/>
    </source>
</evidence>
<comment type="caution">
    <text evidence="1">The sequence shown here is derived from an EMBL/GenBank/DDBJ whole genome shotgun (WGS) entry which is preliminary data.</text>
</comment>
<dbReference type="GO" id="GO:1901135">
    <property type="term" value="P:carbohydrate derivative metabolic process"/>
    <property type="evidence" value="ECO:0007669"/>
    <property type="project" value="InterPro"/>
</dbReference>
<feature type="non-terminal residue" evidence="1">
    <location>
        <position position="1"/>
    </location>
</feature>
<accession>X1ADN4</accession>
<dbReference type="EMBL" id="BART01016356">
    <property type="protein sequence ID" value="GAG80645.1"/>
    <property type="molecule type" value="Genomic_DNA"/>
</dbReference>
<gene>
    <name evidence="1" type="ORF">S01H4_31479</name>
</gene>
<dbReference type="GO" id="GO:0097367">
    <property type="term" value="F:carbohydrate derivative binding"/>
    <property type="evidence" value="ECO:0007669"/>
    <property type="project" value="InterPro"/>
</dbReference>
<evidence type="ECO:0000313" key="1">
    <source>
        <dbReference type="EMBL" id="GAG80645.1"/>
    </source>
</evidence>